<name>A0A167ELU6_COLIC</name>
<proteinExistence type="predicted"/>
<reference evidence="2 3" key="1">
    <citation type="submission" date="2015-06" db="EMBL/GenBank/DDBJ databases">
        <title>Survival trade-offs in plant roots during colonization by closely related pathogenic and mutualistic fungi.</title>
        <authorList>
            <person name="Hacquard S."/>
            <person name="Kracher B."/>
            <person name="Hiruma K."/>
            <person name="Weinman A."/>
            <person name="Muench P."/>
            <person name="Garrido Oter R."/>
            <person name="Ver Loren van Themaat E."/>
            <person name="Dallerey J.-F."/>
            <person name="Damm U."/>
            <person name="Henrissat B."/>
            <person name="Lespinet O."/>
            <person name="Thon M."/>
            <person name="Kemen E."/>
            <person name="McHardy A.C."/>
            <person name="Schulze-Lefert P."/>
            <person name="O'Connell R.J."/>
        </authorList>
    </citation>
    <scope>NUCLEOTIDE SEQUENCE [LARGE SCALE GENOMIC DNA]</scope>
    <source>
        <strain evidence="2 3">MAFF 238704</strain>
    </source>
</reference>
<dbReference type="EMBL" id="LFIW01000689">
    <property type="protein sequence ID" value="KZL85284.1"/>
    <property type="molecule type" value="Genomic_DNA"/>
</dbReference>
<evidence type="ECO:0000313" key="2">
    <source>
        <dbReference type="EMBL" id="KZL85284.1"/>
    </source>
</evidence>
<accession>A0A167ELU6</accession>
<evidence type="ECO:0000313" key="3">
    <source>
        <dbReference type="Proteomes" id="UP000076584"/>
    </source>
</evidence>
<keyword evidence="3" id="KW-1185">Reference proteome</keyword>
<protein>
    <submittedName>
        <fullName evidence="2">Uncharacterized protein</fullName>
    </submittedName>
</protein>
<evidence type="ECO:0000256" key="1">
    <source>
        <dbReference type="SAM" id="MobiDB-lite"/>
    </source>
</evidence>
<feature type="region of interest" description="Disordered" evidence="1">
    <location>
        <begin position="31"/>
        <end position="59"/>
    </location>
</feature>
<dbReference type="AlphaFoldDB" id="A0A167ELU6"/>
<gene>
    <name evidence="2" type="ORF">CI238_12110</name>
</gene>
<organism evidence="2 3">
    <name type="scientific">Colletotrichum incanum</name>
    <name type="common">Soybean anthracnose fungus</name>
    <dbReference type="NCBI Taxonomy" id="1573173"/>
    <lineage>
        <taxon>Eukaryota</taxon>
        <taxon>Fungi</taxon>
        <taxon>Dikarya</taxon>
        <taxon>Ascomycota</taxon>
        <taxon>Pezizomycotina</taxon>
        <taxon>Sordariomycetes</taxon>
        <taxon>Hypocreomycetidae</taxon>
        <taxon>Glomerellales</taxon>
        <taxon>Glomerellaceae</taxon>
        <taxon>Colletotrichum</taxon>
        <taxon>Colletotrichum spaethianum species complex</taxon>
    </lineage>
</organism>
<sequence>MRGHSRRNEATPQDISWEACKTARTAKAAPSEEYCEEHTARHSLKRLNPQPRFEESRDGPETYRIIIKNTSQVANTPEKAALFIKTSLTTFPTAYLEDIDNAFKITNAIVAKRLSYLAEAHILLPKSHMDGSKY</sequence>
<comment type="caution">
    <text evidence="2">The sequence shown here is derived from an EMBL/GenBank/DDBJ whole genome shotgun (WGS) entry which is preliminary data.</text>
</comment>
<dbReference type="Proteomes" id="UP000076584">
    <property type="component" value="Unassembled WGS sequence"/>
</dbReference>